<sequence length="76" mass="9150">MESQEEDDQHQSGTNNEYDWISVFEKYRLCSVKPSPPKPTQGAWTMPLPSRARVYADECTKRPRDYWDYENYVIEW</sequence>
<gene>
    <name evidence="1" type="ORF">CTOB1V02_LOCUS11442</name>
</gene>
<dbReference type="AlphaFoldDB" id="A0A7R8WR95"/>
<proteinExistence type="predicted"/>
<accession>A0A7R8WR95</accession>
<protein>
    <submittedName>
        <fullName evidence="1">Uncharacterized protein</fullName>
    </submittedName>
</protein>
<dbReference type="OrthoDB" id="10254671at2759"/>
<dbReference type="EMBL" id="OB666628">
    <property type="protein sequence ID" value="CAD7233621.1"/>
    <property type="molecule type" value="Genomic_DNA"/>
</dbReference>
<reference evidence="1" key="1">
    <citation type="submission" date="2020-11" db="EMBL/GenBank/DDBJ databases">
        <authorList>
            <person name="Tran Van P."/>
        </authorList>
    </citation>
    <scope>NUCLEOTIDE SEQUENCE</scope>
</reference>
<feature type="non-terminal residue" evidence="1">
    <location>
        <position position="76"/>
    </location>
</feature>
<evidence type="ECO:0000313" key="1">
    <source>
        <dbReference type="EMBL" id="CAD7233621.1"/>
    </source>
</evidence>
<organism evidence="1">
    <name type="scientific">Cyprideis torosa</name>
    <dbReference type="NCBI Taxonomy" id="163714"/>
    <lineage>
        <taxon>Eukaryota</taxon>
        <taxon>Metazoa</taxon>
        <taxon>Ecdysozoa</taxon>
        <taxon>Arthropoda</taxon>
        <taxon>Crustacea</taxon>
        <taxon>Oligostraca</taxon>
        <taxon>Ostracoda</taxon>
        <taxon>Podocopa</taxon>
        <taxon>Podocopida</taxon>
        <taxon>Cytherocopina</taxon>
        <taxon>Cytheroidea</taxon>
        <taxon>Cytherideidae</taxon>
        <taxon>Cyprideis</taxon>
    </lineage>
</organism>
<name>A0A7R8WR95_9CRUS</name>